<evidence type="ECO:0000259" key="7">
    <source>
        <dbReference type="PROSITE" id="PS50238"/>
    </source>
</evidence>
<comment type="caution">
    <text evidence="9">The sequence shown here is derived from an EMBL/GenBank/DDBJ whole genome shotgun (WGS) entry which is preliminary data.</text>
</comment>
<feature type="compositionally biased region" description="Basic residues" evidence="6">
    <location>
        <begin position="1114"/>
        <end position="1123"/>
    </location>
</feature>
<dbReference type="PANTHER" id="PTHR13780:SF35">
    <property type="entry name" value="LD22662P"/>
    <property type="match status" value="1"/>
</dbReference>
<feature type="compositionally biased region" description="Basic and acidic residues" evidence="6">
    <location>
        <begin position="148"/>
        <end position="159"/>
    </location>
</feature>
<feature type="region of interest" description="Disordered" evidence="6">
    <location>
        <begin position="305"/>
        <end position="326"/>
    </location>
</feature>
<feature type="region of interest" description="Disordered" evidence="6">
    <location>
        <begin position="1831"/>
        <end position="1885"/>
    </location>
</feature>
<dbReference type="CDD" id="cd04641">
    <property type="entry name" value="CBS_euAMPK_gamma-like_repeat2"/>
    <property type="match status" value="1"/>
</dbReference>
<feature type="compositionally biased region" description="Low complexity" evidence="6">
    <location>
        <begin position="221"/>
        <end position="233"/>
    </location>
</feature>
<organism evidence="9 10">
    <name type="scientific">Purpureocillium lilacinum</name>
    <name type="common">Paecilomyces lilacinus</name>
    <dbReference type="NCBI Taxonomy" id="33203"/>
    <lineage>
        <taxon>Eukaryota</taxon>
        <taxon>Fungi</taxon>
        <taxon>Dikarya</taxon>
        <taxon>Ascomycota</taxon>
        <taxon>Pezizomycotina</taxon>
        <taxon>Sordariomycetes</taxon>
        <taxon>Hypocreomycetidae</taxon>
        <taxon>Hypocreales</taxon>
        <taxon>Ophiocordycipitaceae</taxon>
        <taxon>Purpureocillium</taxon>
    </lineage>
</organism>
<proteinExistence type="inferred from homology"/>
<feature type="region of interest" description="Disordered" evidence="6">
    <location>
        <begin position="99"/>
        <end position="207"/>
    </location>
</feature>
<feature type="compositionally biased region" description="Low complexity" evidence="6">
    <location>
        <begin position="1281"/>
        <end position="1290"/>
    </location>
</feature>
<feature type="compositionally biased region" description="Polar residues" evidence="6">
    <location>
        <begin position="1480"/>
        <end position="1500"/>
    </location>
</feature>
<evidence type="ECO:0000256" key="4">
    <source>
        <dbReference type="PROSITE-ProRule" id="PRU00703"/>
    </source>
</evidence>
<feature type="compositionally biased region" description="Polar residues" evidence="6">
    <location>
        <begin position="1550"/>
        <end position="1560"/>
    </location>
</feature>
<dbReference type="Proteomes" id="UP001287286">
    <property type="component" value="Unassembled WGS sequence"/>
</dbReference>
<gene>
    <name evidence="9" type="ORF">Purlil1_5225</name>
</gene>
<evidence type="ECO:0000256" key="5">
    <source>
        <dbReference type="SAM" id="Coils"/>
    </source>
</evidence>
<feature type="compositionally biased region" description="Low complexity" evidence="6">
    <location>
        <begin position="241"/>
        <end position="251"/>
    </location>
</feature>
<evidence type="ECO:0000256" key="3">
    <source>
        <dbReference type="ARBA" id="ARBA00023122"/>
    </source>
</evidence>
<dbReference type="Gene3D" id="3.10.580.10">
    <property type="entry name" value="CBS-domain"/>
    <property type="match status" value="2"/>
</dbReference>
<feature type="compositionally biased region" description="Basic and acidic residues" evidence="6">
    <location>
        <begin position="1863"/>
        <end position="1881"/>
    </location>
</feature>
<feature type="compositionally biased region" description="Basic and acidic residues" evidence="6">
    <location>
        <begin position="1196"/>
        <end position="1206"/>
    </location>
</feature>
<feature type="region of interest" description="Disordered" evidence="6">
    <location>
        <begin position="1196"/>
        <end position="1411"/>
    </location>
</feature>
<keyword evidence="5" id="KW-0175">Coiled coil</keyword>
<dbReference type="InterPro" id="IPR008936">
    <property type="entry name" value="Rho_GTPase_activation_prot"/>
</dbReference>
<feature type="domain" description="Rho-GAP" evidence="7">
    <location>
        <begin position="879"/>
        <end position="1155"/>
    </location>
</feature>
<feature type="region of interest" description="Disordered" evidence="6">
    <location>
        <begin position="221"/>
        <end position="262"/>
    </location>
</feature>
<feature type="compositionally biased region" description="Low complexity" evidence="6">
    <location>
        <begin position="1516"/>
        <end position="1532"/>
    </location>
</feature>
<dbReference type="SUPFAM" id="SSF54631">
    <property type="entry name" value="CBS-domain pair"/>
    <property type="match status" value="2"/>
</dbReference>
<evidence type="ECO:0000313" key="10">
    <source>
        <dbReference type="Proteomes" id="UP001287286"/>
    </source>
</evidence>
<dbReference type="InterPro" id="IPR000198">
    <property type="entry name" value="RhoGAP_dom"/>
</dbReference>
<dbReference type="InterPro" id="IPR046342">
    <property type="entry name" value="CBS_dom_sf"/>
</dbReference>
<dbReference type="InterPro" id="IPR000644">
    <property type="entry name" value="CBS_dom"/>
</dbReference>
<feature type="compositionally biased region" description="Basic and acidic residues" evidence="6">
    <location>
        <begin position="1247"/>
        <end position="1259"/>
    </location>
</feature>
<feature type="compositionally biased region" description="Basic and acidic residues" evidence="6">
    <location>
        <begin position="1563"/>
        <end position="1573"/>
    </location>
</feature>
<name>A0ABR0C2F8_PURLI</name>
<feature type="domain" description="CBS" evidence="8">
    <location>
        <begin position="578"/>
        <end position="634"/>
    </location>
</feature>
<feature type="region of interest" description="Disordered" evidence="6">
    <location>
        <begin position="1440"/>
        <end position="1727"/>
    </location>
</feature>
<keyword evidence="10" id="KW-1185">Reference proteome</keyword>
<feature type="compositionally biased region" description="Low complexity" evidence="6">
    <location>
        <begin position="160"/>
        <end position="185"/>
    </location>
</feature>
<protein>
    <submittedName>
        <fullName evidence="9">Uncharacterized protein</fullName>
    </submittedName>
</protein>
<evidence type="ECO:0000313" key="9">
    <source>
        <dbReference type="EMBL" id="KAK4090553.1"/>
    </source>
</evidence>
<feature type="region of interest" description="Disordered" evidence="6">
    <location>
        <begin position="1109"/>
        <end position="1133"/>
    </location>
</feature>
<dbReference type="SMART" id="SM00116">
    <property type="entry name" value="CBS"/>
    <property type="match status" value="4"/>
</dbReference>
<dbReference type="CDD" id="cd04618">
    <property type="entry name" value="CBS_euAMPK_gamma-like_repeat1"/>
    <property type="match status" value="1"/>
</dbReference>
<dbReference type="PANTHER" id="PTHR13780">
    <property type="entry name" value="AMP-ACTIVATED PROTEIN KINASE, GAMMA REGULATORY SUBUNIT"/>
    <property type="match status" value="1"/>
</dbReference>
<dbReference type="PROSITE" id="PS50238">
    <property type="entry name" value="RHOGAP"/>
    <property type="match status" value="1"/>
</dbReference>
<feature type="compositionally biased region" description="Basic and acidic residues" evidence="6">
    <location>
        <begin position="1841"/>
        <end position="1856"/>
    </location>
</feature>
<dbReference type="PROSITE" id="PS51371">
    <property type="entry name" value="CBS"/>
    <property type="match status" value="3"/>
</dbReference>
<keyword evidence="3 4" id="KW-0129">CBS domain</keyword>
<dbReference type="Gene3D" id="1.10.555.10">
    <property type="entry name" value="Rho GTPase activation protein"/>
    <property type="match status" value="1"/>
</dbReference>
<dbReference type="Pfam" id="PF00571">
    <property type="entry name" value="CBS"/>
    <property type="match status" value="3"/>
</dbReference>
<dbReference type="InterPro" id="IPR050511">
    <property type="entry name" value="AMPK_gamma/SDS23_families"/>
</dbReference>
<sequence>MTPVLISGHIPLSRSITVPARLPGPPPHPPIPPGRLSWPAGPSGSIARQACVARFPPSERSCQLPRLLPPTLQANGSADERCKHRIILHRQHRRPSFNCNLLSRGHPRSHARTARTPLHLPYTLPPACLPARPTEPRAARPIPRPKRTTPDKARRRMDDSAASPVPAASGTAAASAGAPDPAPQANVVGAPQPAGVDAESREPAAGDEVVVGPESAAVGSVSDSASASAAAPPAVTPNPTPTAATAPAPTSHHGLKSHEHPASPAALRVPHIVAPSSYLRFNKATSAMSAQTSGAAGAGASAVAAAATPADGHHSHPPSPLDRDQQQGIRAIRDFLKVRTSYDVLPLSFRLIVLDTGLLIKKSLNILTQNSIVSAPLWDSDTSRFAGILTATDYINVIQYYYQFPDEISKLDQFRLSSLRDIEKAIGAIPIETVSVHPSQPLYEACRRMLKTRARRIPLVDVDDETGRETVLSVITQYRILKFIAVNNEQNTVMLKKCVRDINLGTYTNLATARMDSTVLDAIHLMVEHNISCIPIVDADNKVLNAFEAVDVIPCIKGGAYEELDGSIGEALCKRPDESPGIYTCGEGDRLDSIFDTVRKSRVHRLIVVDDDNRLRGVISLSDILKYVLLEGEEDAGPHAQLCPTDACLPERGTTSPVRNTSRRTRPFGTIELESQYVSGPCVNPAPQNSLMPLRRDQRRTSNAARHSEAAFDMAGSNRLAPSRSSQQLPTHNAFLPQRLPPSTSSISLAFPYSASVHSLLAQGSRVRSSGTWTASSGELGLVSDTDEVDDRAVYVHEYNRLAKKHGVRPLIVQDFTAEQQGDAAKGPHKRGWLHRFLHPNPNRCSSSSAPTHLQPRHKKSVSDLAHMLHSRREPPRLVDIQDMVRLSGKSVLYLPPEYAPCSLVLPTCIRATAQHLAQNATTRGLFRIPGSVRIVTALFDHYCYLAKDSDDIASTVRCANLPGHIPYAIHDVASTFKRLLSVLPGGILGSLALLDALVAIHSQLNGEPEFPRTKQTKVRARLIALAIGTVKSQFRRELICSVFGLLSLIGRAAEVTPREDKDGRPLPTGDLMGYTALGIVFGPLLVGDLLDQYNMKLASPTSGMLLFPLSPQRLRRDRRKPKAASSQTGPPTVDKILVANSLAEMLVSNWRDIVRQMKSLGLHHRKNASSVNLRNGLLRPSASDFAIKMPQNMNEGKREANEEKGNGSPQPDTPTMGVRRRRSKSLKNTASHKLLPKMSMGTLTPTKEESLGDVESTRAGRRSRRSDVSTSTDRPEMRQKQTQANAKTTQEVDQVYLDSVPPRMSSRTKRSHDSSEMSHRALSHTGPEAPEATAKPWAQALGKSPGRQKKERGSNQASSYDGSEDSRAALPLSRMTVGVASPRTLNPKLGNDLRTSESMSRRESTAKVLNEEPTVTADLSANITMRSSELPLPMREVGKEGKVRNHQQDDASEQTTDGYENSVNTTPENFYRGSAREGSATTSDDSAQRGTARNRQTPDNIARWPRSAKSLGQLRTQVTVTVQSPSRSSSSEALSKRGSVKAMAALFERQSQSHGSLQNEAPAHEIIKKGEAGPRTANSSVARLRGRQPPPGAAWDRFGSDTPTGSIKGVSDDSSTATKVLSRTRREMVDSDGASSLPPHEPVNSPSEQRWHGRDIGVGTDPDLKPSIMVREMHSPAGTLPHELRPVPSLGRMTPYREPPPIAQHLNRPRPQTTPSPVPRDTDGVGAHVSLDAVEPPRTQSSPTVLHSQIRHLQRQLSARADEAAQLRRQLDAQQNAEVGTLSEQLRAANRDMSMWKERAESAEKRVKVFERFTGKLRGIRDNLFAERRKGSGRAVRGFPSHEADDATDRLKAPVDNDGPEATEKGERASSRDSQTREDSGETADVAVVSARIRKCLHGQPPKAAHDGAMDDSTDAYPRVVTGDGTSSPQWRGETGVDVVAAQLLAMAEELLEMIDSDSF</sequence>
<feature type="domain" description="CBS" evidence="8">
    <location>
        <begin position="506"/>
        <end position="563"/>
    </location>
</feature>
<dbReference type="SMART" id="SM00324">
    <property type="entry name" value="RhoGAP"/>
    <property type="match status" value="1"/>
</dbReference>
<keyword evidence="2" id="KW-0677">Repeat</keyword>
<evidence type="ECO:0000259" key="8">
    <source>
        <dbReference type="PROSITE" id="PS51371"/>
    </source>
</evidence>
<feature type="compositionally biased region" description="Polar residues" evidence="6">
    <location>
        <begin position="1613"/>
        <end position="1622"/>
    </location>
</feature>
<evidence type="ECO:0000256" key="1">
    <source>
        <dbReference type="ARBA" id="ARBA00006750"/>
    </source>
</evidence>
<feature type="compositionally biased region" description="Polar residues" evidence="6">
    <location>
        <begin position="1454"/>
        <end position="1469"/>
    </location>
</feature>
<accession>A0ABR0C2F8</accession>
<comment type="similarity">
    <text evidence="1">Belongs to the 5'-AMP-activated protein kinase gamma subunit family.</text>
</comment>
<reference evidence="9 10" key="1">
    <citation type="journal article" date="2024" name="Microbiol. Resour. Announc.">
        <title>Genome annotations for the ascomycete fungi Trichoderma harzianum, Trichoderma aggressivum, and Purpureocillium lilacinum.</title>
        <authorList>
            <person name="Beijen E.P.W."/>
            <person name="Ohm R.A."/>
        </authorList>
    </citation>
    <scope>NUCLEOTIDE SEQUENCE [LARGE SCALE GENOMIC DNA]</scope>
    <source>
        <strain evidence="9 10">CBS 150709</strain>
    </source>
</reference>
<evidence type="ECO:0000256" key="6">
    <source>
        <dbReference type="SAM" id="MobiDB-lite"/>
    </source>
</evidence>
<evidence type="ECO:0000256" key="2">
    <source>
        <dbReference type="ARBA" id="ARBA00022737"/>
    </source>
</evidence>
<dbReference type="EMBL" id="JAWRVI010000015">
    <property type="protein sequence ID" value="KAK4090553.1"/>
    <property type="molecule type" value="Genomic_DNA"/>
</dbReference>
<dbReference type="SUPFAM" id="SSF48350">
    <property type="entry name" value="GTPase activation domain, GAP"/>
    <property type="match status" value="1"/>
</dbReference>
<feature type="domain" description="CBS" evidence="8">
    <location>
        <begin position="428"/>
        <end position="493"/>
    </location>
</feature>
<dbReference type="CDD" id="cd00159">
    <property type="entry name" value="RhoGAP"/>
    <property type="match status" value="1"/>
</dbReference>
<feature type="compositionally biased region" description="Basic and acidic residues" evidence="6">
    <location>
        <begin position="1440"/>
        <end position="1450"/>
    </location>
</feature>
<feature type="coiled-coil region" evidence="5">
    <location>
        <begin position="1751"/>
        <end position="1807"/>
    </location>
</feature>